<dbReference type="EMBL" id="CP144745">
    <property type="protein sequence ID" value="WVZ52823.1"/>
    <property type="molecule type" value="Genomic_DNA"/>
</dbReference>
<organism evidence="1 2">
    <name type="scientific">Paspalum notatum var. saurae</name>
    <dbReference type="NCBI Taxonomy" id="547442"/>
    <lineage>
        <taxon>Eukaryota</taxon>
        <taxon>Viridiplantae</taxon>
        <taxon>Streptophyta</taxon>
        <taxon>Embryophyta</taxon>
        <taxon>Tracheophyta</taxon>
        <taxon>Spermatophyta</taxon>
        <taxon>Magnoliopsida</taxon>
        <taxon>Liliopsida</taxon>
        <taxon>Poales</taxon>
        <taxon>Poaceae</taxon>
        <taxon>PACMAD clade</taxon>
        <taxon>Panicoideae</taxon>
        <taxon>Andropogonodae</taxon>
        <taxon>Paspaleae</taxon>
        <taxon>Paspalinae</taxon>
        <taxon>Paspalum</taxon>
    </lineage>
</organism>
<reference evidence="1 2" key="1">
    <citation type="submission" date="2024-02" db="EMBL/GenBank/DDBJ databases">
        <title>High-quality chromosome-scale genome assembly of Pensacola bahiagrass (Paspalum notatum Flugge var. saurae).</title>
        <authorList>
            <person name="Vega J.M."/>
            <person name="Podio M."/>
            <person name="Orjuela J."/>
            <person name="Siena L.A."/>
            <person name="Pessino S.C."/>
            <person name="Combes M.C."/>
            <person name="Mariac C."/>
            <person name="Albertini E."/>
            <person name="Pupilli F."/>
            <person name="Ortiz J.P.A."/>
            <person name="Leblanc O."/>
        </authorList>
    </citation>
    <scope>NUCLEOTIDE SEQUENCE [LARGE SCALE GENOMIC DNA]</scope>
    <source>
        <strain evidence="1">R1</strain>
        <tissue evidence="1">Leaf</tissue>
    </source>
</reference>
<sequence length="87" mass="9979">MPDGRRRPAPLLVYPRRDSASVHLLSRPPHSTGLKHEEKKWSAVDLKSFLQKASAKKSAKENTPEFESFHVQRELNEVGDLSKRVKF</sequence>
<protein>
    <submittedName>
        <fullName evidence="1">Uncharacterized protein</fullName>
    </submittedName>
</protein>
<name>A0AAQ3SEA8_PASNO</name>
<proteinExistence type="predicted"/>
<keyword evidence="2" id="KW-1185">Reference proteome</keyword>
<dbReference type="AlphaFoldDB" id="A0AAQ3SEA8"/>
<dbReference type="Proteomes" id="UP001341281">
    <property type="component" value="Chromosome 01"/>
</dbReference>
<evidence type="ECO:0000313" key="1">
    <source>
        <dbReference type="EMBL" id="WVZ52823.1"/>
    </source>
</evidence>
<gene>
    <name evidence="1" type="ORF">U9M48_003843</name>
</gene>
<accession>A0AAQ3SEA8</accession>
<evidence type="ECO:0000313" key="2">
    <source>
        <dbReference type="Proteomes" id="UP001341281"/>
    </source>
</evidence>